<evidence type="ECO:0000256" key="1">
    <source>
        <dbReference type="ARBA" id="ARBA00022614"/>
    </source>
</evidence>
<dbReference type="InterPro" id="IPR000372">
    <property type="entry name" value="LRRNT"/>
</dbReference>
<name>A0A1B6FAT0_9HEMI</name>
<feature type="transmembrane region" description="Helical" evidence="3">
    <location>
        <begin position="220"/>
        <end position="240"/>
    </location>
</feature>
<dbReference type="GO" id="GO:0031012">
    <property type="term" value="C:extracellular matrix"/>
    <property type="evidence" value="ECO:0007669"/>
    <property type="project" value="TreeGrafter"/>
</dbReference>
<dbReference type="SUPFAM" id="SSF52058">
    <property type="entry name" value="L domain-like"/>
    <property type="match status" value="1"/>
</dbReference>
<organism evidence="5">
    <name type="scientific">Cuerna arida</name>
    <dbReference type="NCBI Taxonomy" id="1464854"/>
    <lineage>
        <taxon>Eukaryota</taxon>
        <taxon>Metazoa</taxon>
        <taxon>Ecdysozoa</taxon>
        <taxon>Arthropoda</taxon>
        <taxon>Hexapoda</taxon>
        <taxon>Insecta</taxon>
        <taxon>Pterygota</taxon>
        <taxon>Neoptera</taxon>
        <taxon>Paraneoptera</taxon>
        <taxon>Hemiptera</taxon>
        <taxon>Auchenorrhyncha</taxon>
        <taxon>Membracoidea</taxon>
        <taxon>Cicadellidae</taxon>
        <taxon>Cicadellinae</taxon>
        <taxon>Proconiini</taxon>
        <taxon>Cuerna</taxon>
    </lineage>
</organism>
<dbReference type="InterPro" id="IPR032675">
    <property type="entry name" value="LRR_dom_sf"/>
</dbReference>
<proteinExistence type="predicted"/>
<gene>
    <name evidence="5" type="ORF">g.11589</name>
</gene>
<feature type="non-terminal residue" evidence="5">
    <location>
        <position position="250"/>
    </location>
</feature>
<protein>
    <recommendedName>
        <fullName evidence="4">LRRNT domain-containing protein</fullName>
    </recommendedName>
</protein>
<dbReference type="InterPro" id="IPR050328">
    <property type="entry name" value="Dev_Immune_Receptor"/>
</dbReference>
<dbReference type="PANTHER" id="PTHR24373:SF370">
    <property type="entry name" value="FISH-LIPS, ISOFORM E"/>
    <property type="match status" value="1"/>
</dbReference>
<evidence type="ECO:0000256" key="2">
    <source>
        <dbReference type="ARBA" id="ARBA00022729"/>
    </source>
</evidence>
<dbReference type="Gene3D" id="3.80.10.10">
    <property type="entry name" value="Ribonuclease Inhibitor"/>
    <property type="match status" value="1"/>
</dbReference>
<dbReference type="GO" id="GO:0005615">
    <property type="term" value="C:extracellular space"/>
    <property type="evidence" value="ECO:0007669"/>
    <property type="project" value="TreeGrafter"/>
</dbReference>
<feature type="domain" description="LRRNT" evidence="4">
    <location>
        <begin position="18"/>
        <end position="70"/>
    </location>
</feature>
<accession>A0A1B6FAT0</accession>
<keyword evidence="3" id="KW-1133">Transmembrane helix</keyword>
<dbReference type="SMART" id="SM00013">
    <property type="entry name" value="LRRNT"/>
    <property type="match status" value="1"/>
</dbReference>
<keyword evidence="3" id="KW-0472">Membrane</keyword>
<evidence type="ECO:0000313" key="5">
    <source>
        <dbReference type="EMBL" id="JAS47292.1"/>
    </source>
</evidence>
<keyword evidence="1" id="KW-0433">Leucine-rich repeat</keyword>
<evidence type="ECO:0000259" key="4">
    <source>
        <dbReference type="SMART" id="SM00013"/>
    </source>
</evidence>
<keyword evidence="2" id="KW-0732">Signal</keyword>
<dbReference type="AlphaFoldDB" id="A0A1B6FAT0"/>
<sequence>MPKPLVEVMKFVQVMQAQCPPPCNCSVDHVVRAYTYLVTERGKLLPHIKVNCNRRNLTSMPDHLPDYTTALFLRNNNLTSVEELVFNEHYKDVREIYLDNNQISAIDILEGSHWLHNFGVLNLRGNRLNQIPIYVLDHAFHSQKFSHIFLGNNPWRCDCKFTIHFKDFLNKYSGIIKDLEDIRCQNVYGDVNSNKMIVSLDRSNLCHSQDSLQITFIDKVNIFLACMIFLVISTFLYNLTVYKTTGKLPW</sequence>
<dbReference type="PANTHER" id="PTHR24373">
    <property type="entry name" value="SLIT RELATED LEUCINE-RICH REPEAT NEURONAL PROTEIN"/>
    <property type="match status" value="1"/>
</dbReference>
<evidence type="ECO:0000256" key="3">
    <source>
        <dbReference type="SAM" id="Phobius"/>
    </source>
</evidence>
<keyword evidence="3" id="KW-0812">Transmembrane</keyword>
<reference evidence="5" key="1">
    <citation type="submission" date="2015-11" db="EMBL/GenBank/DDBJ databases">
        <title>De novo transcriptome assembly of four potential Pierce s Disease insect vectors from Arizona vineyards.</title>
        <authorList>
            <person name="Tassone E.E."/>
        </authorList>
    </citation>
    <scope>NUCLEOTIDE SEQUENCE</scope>
</reference>
<dbReference type="EMBL" id="GECZ01022477">
    <property type="protein sequence ID" value="JAS47292.1"/>
    <property type="molecule type" value="Transcribed_RNA"/>
</dbReference>